<evidence type="ECO:0000256" key="1">
    <source>
        <dbReference type="SAM" id="MobiDB-lite"/>
    </source>
</evidence>
<proteinExistence type="predicted"/>
<protein>
    <submittedName>
        <fullName evidence="2">Uncharacterized protein</fullName>
    </submittedName>
</protein>
<gene>
    <name evidence="2" type="ORF">CYMTET_7971</name>
</gene>
<accession>A0AAE0GUD2</accession>
<name>A0AAE0GUD2_9CHLO</name>
<comment type="caution">
    <text evidence="2">The sequence shown here is derived from an EMBL/GenBank/DDBJ whole genome shotgun (WGS) entry which is preliminary data.</text>
</comment>
<dbReference type="AlphaFoldDB" id="A0AAE0GUD2"/>
<organism evidence="2 3">
    <name type="scientific">Cymbomonas tetramitiformis</name>
    <dbReference type="NCBI Taxonomy" id="36881"/>
    <lineage>
        <taxon>Eukaryota</taxon>
        <taxon>Viridiplantae</taxon>
        <taxon>Chlorophyta</taxon>
        <taxon>Pyramimonadophyceae</taxon>
        <taxon>Pyramimonadales</taxon>
        <taxon>Pyramimonadaceae</taxon>
        <taxon>Cymbomonas</taxon>
    </lineage>
</organism>
<feature type="non-terminal residue" evidence="2">
    <location>
        <position position="1"/>
    </location>
</feature>
<reference evidence="2 3" key="1">
    <citation type="journal article" date="2015" name="Genome Biol. Evol.">
        <title>Comparative Genomics of a Bacterivorous Green Alga Reveals Evolutionary Causalities and Consequences of Phago-Mixotrophic Mode of Nutrition.</title>
        <authorList>
            <person name="Burns J.A."/>
            <person name="Paasch A."/>
            <person name="Narechania A."/>
            <person name="Kim E."/>
        </authorList>
    </citation>
    <scope>NUCLEOTIDE SEQUENCE [LARGE SCALE GENOMIC DNA]</scope>
    <source>
        <strain evidence="2 3">PLY_AMNH</strain>
    </source>
</reference>
<keyword evidence="3" id="KW-1185">Reference proteome</keyword>
<dbReference type="Proteomes" id="UP001190700">
    <property type="component" value="Unassembled WGS sequence"/>
</dbReference>
<sequence length="277" mass="29679">PRRRQFSPVLFAEMDEDFGPFSGRSTRAWRHRRRTPSADGAGEVFRPVRKFRSGAMLFTALALRRWTGTGALGVGAHAVGRADHVRADGAVGGGVVADGSPFLGGISTAARVQDVGSAGEAGDTHHVAGPGEHGGVRGSRDDHAILVGFYGLFSKDNLTVGKSQAWNARVALVREDVLFAVTGDVVWIRVRHSKIIQYGERYPTRWSEGRGKRGALVPMTHAVLVAGLKKLAEQVGLDPPRYAGQSLRRGGATAALRLKVDKLYIKLQGQAVKRSGA</sequence>
<evidence type="ECO:0000313" key="3">
    <source>
        <dbReference type="Proteomes" id="UP001190700"/>
    </source>
</evidence>
<dbReference type="EMBL" id="LGRX02002307">
    <property type="protein sequence ID" value="KAK3284370.1"/>
    <property type="molecule type" value="Genomic_DNA"/>
</dbReference>
<feature type="region of interest" description="Disordered" evidence="1">
    <location>
        <begin position="117"/>
        <end position="138"/>
    </location>
</feature>
<evidence type="ECO:0000313" key="2">
    <source>
        <dbReference type="EMBL" id="KAK3284370.1"/>
    </source>
</evidence>